<dbReference type="PROSITE" id="PS50111">
    <property type="entry name" value="CHEMOTAXIS_TRANSDUC_2"/>
    <property type="match status" value="1"/>
</dbReference>
<evidence type="ECO:0000256" key="1">
    <source>
        <dbReference type="ARBA" id="ARBA00023224"/>
    </source>
</evidence>
<dbReference type="Proteomes" id="UP000242329">
    <property type="component" value="Unassembled WGS sequence"/>
</dbReference>
<dbReference type="EMBL" id="FQWY01000049">
    <property type="protein sequence ID" value="SHH25599.1"/>
    <property type="molecule type" value="Genomic_DNA"/>
</dbReference>
<dbReference type="InterPro" id="IPR004089">
    <property type="entry name" value="MCPsignal_dom"/>
</dbReference>
<evidence type="ECO:0000313" key="5">
    <source>
        <dbReference type="Proteomes" id="UP000242329"/>
    </source>
</evidence>
<evidence type="ECO:0000256" key="2">
    <source>
        <dbReference type="PROSITE-ProRule" id="PRU00284"/>
    </source>
</evidence>
<dbReference type="Pfam" id="PF00015">
    <property type="entry name" value="MCPsignal"/>
    <property type="match status" value="1"/>
</dbReference>
<protein>
    <submittedName>
        <fullName evidence="4">Methyl-accepting chemotaxis protein (MCP) signalling domain-containing protein</fullName>
    </submittedName>
</protein>
<proteinExistence type="predicted"/>
<keyword evidence="5" id="KW-1185">Reference proteome</keyword>
<dbReference type="GO" id="GO:0016020">
    <property type="term" value="C:membrane"/>
    <property type="evidence" value="ECO:0007669"/>
    <property type="project" value="InterPro"/>
</dbReference>
<dbReference type="RefSeq" id="WP_073093392.1">
    <property type="nucleotide sequence ID" value="NZ_FQWY01000049.1"/>
</dbReference>
<accession>A0A1M5RHW7</accession>
<dbReference type="AlphaFoldDB" id="A0A1M5RHW7"/>
<dbReference type="SUPFAM" id="SSF58104">
    <property type="entry name" value="Methyl-accepting chemotaxis protein (MCP) signaling domain"/>
    <property type="match status" value="1"/>
</dbReference>
<feature type="domain" description="Methyl-accepting transducer" evidence="3">
    <location>
        <begin position="110"/>
        <end position="276"/>
    </location>
</feature>
<sequence>MPTSRFLEEFPYIVKMLMPLFPKDTTFYATDLENFIFKDTTNFDVPFVKVGAPFAKGGPADRAIQTKQVVIMEIDESYYGMPLKVIAAPAFADDDKTKVVGAYGIAVRRDNAFNLRKVADTYQKGMQEIAAAIEETAASASEITVSEQKLNEEISAISGLASEIIKVLEYIKSIADETKMLGLNAAIEAARAGDAGKGFGVVAAEIRKLSESSKETAGKIRELTRQIEEKINIALKSSEVTLRATQEQAAATQEMNAGIQELTSMLEELTRIAYEI</sequence>
<dbReference type="Gene3D" id="1.10.287.950">
    <property type="entry name" value="Methyl-accepting chemotaxis protein"/>
    <property type="match status" value="1"/>
</dbReference>
<evidence type="ECO:0000259" key="3">
    <source>
        <dbReference type="PROSITE" id="PS50111"/>
    </source>
</evidence>
<dbReference type="OrthoDB" id="3192at2"/>
<dbReference type="PANTHER" id="PTHR32089">
    <property type="entry name" value="METHYL-ACCEPTING CHEMOTAXIS PROTEIN MCPB"/>
    <property type="match status" value="1"/>
</dbReference>
<gene>
    <name evidence="4" type="ORF">SAMN02745221_02033</name>
</gene>
<dbReference type="STRING" id="1123382.SAMN02745221_02033"/>
<evidence type="ECO:0000313" key="4">
    <source>
        <dbReference type="EMBL" id="SHH25599.1"/>
    </source>
</evidence>
<keyword evidence="1 2" id="KW-0807">Transducer</keyword>
<dbReference type="SMART" id="SM00283">
    <property type="entry name" value="MA"/>
    <property type="match status" value="1"/>
</dbReference>
<dbReference type="PANTHER" id="PTHR32089:SF112">
    <property type="entry name" value="LYSOZYME-LIKE PROTEIN-RELATED"/>
    <property type="match status" value="1"/>
</dbReference>
<dbReference type="GO" id="GO:0007165">
    <property type="term" value="P:signal transduction"/>
    <property type="evidence" value="ECO:0007669"/>
    <property type="project" value="UniProtKB-KW"/>
</dbReference>
<organism evidence="4 5">
    <name type="scientific">Thermosyntropha lipolytica DSM 11003</name>
    <dbReference type="NCBI Taxonomy" id="1123382"/>
    <lineage>
        <taxon>Bacteria</taxon>
        <taxon>Bacillati</taxon>
        <taxon>Bacillota</taxon>
        <taxon>Clostridia</taxon>
        <taxon>Eubacteriales</taxon>
        <taxon>Syntrophomonadaceae</taxon>
        <taxon>Thermosyntropha</taxon>
    </lineage>
</organism>
<reference evidence="5" key="1">
    <citation type="submission" date="2016-11" db="EMBL/GenBank/DDBJ databases">
        <authorList>
            <person name="Varghese N."/>
            <person name="Submissions S."/>
        </authorList>
    </citation>
    <scope>NUCLEOTIDE SEQUENCE [LARGE SCALE GENOMIC DNA]</scope>
    <source>
        <strain evidence="5">DSM 11003</strain>
    </source>
</reference>
<name>A0A1M5RHW7_9FIRM</name>